<keyword evidence="1" id="KW-1133">Transmembrane helix</keyword>
<evidence type="ECO:0000313" key="3">
    <source>
        <dbReference type="Proteomes" id="UP001596461"/>
    </source>
</evidence>
<keyword evidence="1" id="KW-0812">Transmembrane</keyword>
<comment type="caution">
    <text evidence="2">The sequence shown here is derived from an EMBL/GenBank/DDBJ whole genome shotgun (WGS) entry which is preliminary data.</text>
</comment>
<sequence>MTQLDIVEKVAMAFSAGTILVGIVGLGIVEILAGQPYGAAPVTNDAGEVVATPAVDPAVRTGLVILGLVVLFGLGLYRMVGTGTVGTDVRREATAD</sequence>
<feature type="transmembrane region" description="Helical" evidence="1">
    <location>
        <begin position="58"/>
        <end position="77"/>
    </location>
</feature>
<evidence type="ECO:0000313" key="2">
    <source>
        <dbReference type="EMBL" id="MFC7070109.1"/>
    </source>
</evidence>
<keyword evidence="1" id="KW-0472">Membrane</keyword>
<evidence type="ECO:0000256" key="1">
    <source>
        <dbReference type="SAM" id="Phobius"/>
    </source>
</evidence>
<dbReference type="RefSeq" id="WP_284033050.1">
    <property type="nucleotide sequence ID" value="NZ_CP126154.1"/>
</dbReference>
<keyword evidence="3" id="KW-1185">Reference proteome</keyword>
<reference evidence="2 3" key="1">
    <citation type="journal article" date="2019" name="Int. J. Syst. Evol. Microbiol.">
        <title>The Global Catalogue of Microorganisms (GCM) 10K type strain sequencing project: providing services to taxonomists for standard genome sequencing and annotation.</title>
        <authorList>
            <consortium name="The Broad Institute Genomics Platform"/>
            <consortium name="The Broad Institute Genome Sequencing Center for Infectious Disease"/>
            <person name="Wu L."/>
            <person name="Ma J."/>
        </authorList>
    </citation>
    <scope>NUCLEOTIDE SEQUENCE [LARGE SCALE GENOMIC DNA]</scope>
    <source>
        <strain evidence="2 3">DT31</strain>
    </source>
</reference>
<protein>
    <recommendedName>
        <fullName evidence="4">Cox cluster protein</fullName>
    </recommendedName>
</protein>
<dbReference type="AlphaFoldDB" id="A0ABD5W9Z5"/>
<dbReference type="EMBL" id="JBHTAH010000008">
    <property type="protein sequence ID" value="MFC7070109.1"/>
    <property type="molecule type" value="Genomic_DNA"/>
</dbReference>
<proteinExistence type="predicted"/>
<name>A0ABD5W9Z5_9EURY</name>
<evidence type="ECO:0008006" key="4">
    <source>
        <dbReference type="Google" id="ProtNLM"/>
    </source>
</evidence>
<dbReference type="Proteomes" id="UP001596461">
    <property type="component" value="Unassembled WGS sequence"/>
</dbReference>
<accession>A0ABD5W9Z5</accession>
<organism evidence="2 3">
    <name type="scientific">Halobaculum lipolyticum</name>
    <dbReference type="NCBI Taxonomy" id="3032001"/>
    <lineage>
        <taxon>Archaea</taxon>
        <taxon>Methanobacteriati</taxon>
        <taxon>Methanobacteriota</taxon>
        <taxon>Stenosarchaea group</taxon>
        <taxon>Halobacteria</taxon>
        <taxon>Halobacteriales</taxon>
        <taxon>Haloferacaceae</taxon>
        <taxon>Halobaculum</taxon>
    </lineage>
</organism>
<feature type="transmembrane region" description="Helical" evidence="1">
    <location>
        <begin position="12"/>
        <end position="38"/>
    </location>
</feature>
<gene>
    <name evidence="2" type="ORF">ACFQL9_10700</name>
</gene>
<dbReference type="GeneID" id="81124963"/>